<dbReference type="EMBL" id="CP003876">
    <property type="protein sequence ID" value="AFU01217.1"/>
    <property type="molecule type" value="Genomic_DNA"/>
</dbReference>
<dbReference type="STRING" id="1133849.O3I_016280"/>
<evidence type="ECO:0000256" key="2">
    <source>
        <dbReference type="ARBA" id="ARBA00022679"/>
    </source>
</evidence>
<keyword evidence="3 4" id="KW-0418">Kinase</keyword>
<gene>
    <name evidence="5" type="ORF">O3I_016280</name>
</gene>
<dbReference type="PANTHER" id="PTHR21599">
    <property type="entry name" value="GLYCERATE KINASE"/>
    <property type="match status" value="1"/>
</dbReference>
<dbReference type="PIRSF" id="PIRSF006078">
    <property type="entry name" value="GlxK"/>
    <property type="match status" value="1"/>
</dbReference>
<dbReference type="NCBIfam" id="TIGR00045">
    <property type="entry name" value="glycerate kinase"/>
    <property type="match status" value="1"/>
</dbReference>
<keyword evidence="6" id="KW-1185">Reference proteome</keyword>
<dbReference type="HOGENOM" id="CLU_028255_0_0_11"/>
<organism evidence="5 6">
    <name type="scientific">Nocardia brasiliensis (strain ATCC 700358 / HUJEG-1)</name>
    <dbReference type="NCBI Taxonomy" id="1133849"/>
    <lineage>
        <taxon>Bacteria</taxon>
        <taxon>Bacillati</taxon>
        <taxon>Actinomycetota</taxon>
        <taxon>Actinomycetes</taxon>
        <taxon>Mycobacteriales</taxon>
        <taxon>Nocardiaceae</taxon>
        <taxon>Nocardia</taxon>
    </lineage>
</organism>
<dbReference type="InterPro" id="IPR018197">
    <property type="entry name" value="Glycerate_kinase_RE-like"/>
</dbReference>
<dbReference type="AlphaFoldDB" id="K0EUL9"/>
<comment type="similarity">
    <text evidence="1 4">Belongs to the glycerate kinase type-1 family.</text>
</comment>
<dbReference type="InterPro" id="IPR018193">
    <property type="entry name" value="Glyc_kinase_flavodox-like_fold"/>
</dbReference>
<dbReference type="InterPro" id="IPR004381">
    <property type="entry name" value="Glycerate_kinase"/>
</dbReference>
<reference evidence="5 6" key="1">
    <citation type="journal article" date="2012" name="J. Bacteriol.">
        <title>Complete genome sequence of Nocardia brasiliensis HUJEG-1.</title>
        <authorList>
            <person name="Vera-Cabrera L."/>
            <person name="Ortiz-Lopez R."/>
            <person name="Elizondo-Gonzalez R."/>
            <person name="Perez-Maya A.A."/>
            <person name="Ocampo-Candiani J."/>
        </authorList>
    </citation>
    <scope>NUCLEOTIDE SEQUENCE [LARGE SCALE GENOMIC DNA]</scope>
    <source>
        <strain evidence="6">ATCC 700358</strain>
    </source>
</reference>
<dbReference type="eggNOG" id="COG1929">
    <property type="taxonomic scope" value="Bacteria"/>
</dbReference>
<dbReference type="Gene3D" id="3.90.1510.10">
    <property type="entry name" value="Glycerate kinase, domain 2"/>
    <property type="match status" value="1"/>
</dbReference>
<dbReference type="InterPro" id="IPR036129">
    <property type="entry name" value="Glycerate_kinase_sf"/>
</dbReference>
<accession>K0EUL9</accession>
<keyword evidence="2 4" id="KW-0808">Transferase</keyword>
<protein>
    <submittedName>
        <fullName evidence="5">Glycerate kinase</fullName>
    </submittedName>
</protein>
<dbReference type="Pfam" id="PF02595">
    <property type="entry name" value="Gly_kinase"/>
    <property type="match status" value="1"/>
</dbReference>
<evidence type="ECO:0000256" key="4">
    <source>
        <dbReference type="PIRNR" id="PIRNR006078"/>
    </source>
</evidence>
<sequence length="376" mass="37935">MLVAPDKFKGSLSAAEVARCLVLGLSASGAECRALPLADGGDGSVDAAVAAGFEAVPVTVAGATGTPRQGLIALRGDTAVVEVANTCGLATLPGGRLRPLDSSSLGLGQALRQALRFGPGRIVLALGGSASTDGGMGLLTAMGFRFTDAAGRVLPPSGRALLDIAAVDVSAAVRLPTVELVLASDVTNPLTGPDGAAAVYGPQKGATPAQARRLDAGLHRFVQTLSHNGFPQSPTLAATPGAGSAGGVGFAALLLGAHPLSGADYFLDLLDFDRHRAAADLIVTGEGRLDQQTERGKLPAAVAHRAAPTPVIAVAGRSELPRTHWPRAGFTHVYTLADLTPTDTAQNPTLTAHLLTRIGARIASLGQTVHTSCTSS</sequence>
<dbReference type="GO" id="GO:0031388">
    <property type="term" value="P:organic acid phosphorylation"/>
    <property type="evidence" value="ECO:0007669"/>
    <property type="project" value="UniProtKB-UniRule"/>
</dbReference>
<evidence type="ECO:0000313" key="6">
    <source>
        <dbReference type="Proteomes" id="UP000006304"/>
    </source>
</evidence>
<dbReference type="PANTHER" id="PTHR21599:SF0">
    <property type="entry name" value="GLYCERATE KINASE"/>
    <property type="match status" value="1"/>
</dbReference>
<evidence type="ECO:0000256" key="3">
    <source>
        <dbReference type="ARBA" id="ARBA00022777"/>
    </source>
</evidence>
<evidence type="ECO:0000256" key="1">
    <source>
        <dbReference type="ARBA" id="ARBA00006284"/>
    </source>
</evidence>
<dbReference type="Proteomes" id="UP000006304">
    <property type="component" value="Chromosome"/>
</dbReference>
<name>K0EUL9_NOCB7</name>
<proteinExistence type="inferred from homology"/>
<dbReference type="SUPFAM" id="SSF110738">
    <property type="entry name" value="Glycerate kinase I"/>
    <property type="match status" value="1"/>
</dbReference>
<dbReference type="GO" id="GO:0008887">
    <property type="term" value="F:glycerate kinase activity"/>
    <property type="evidence" value="ECO:0007669"/>
    <property type="project" value="UniProtKB-UniRule"/>
</dbReference>
<evidence type="ECO:0000313" key="5">
    <source>
        <dbReference type="EMBL" id="AFU01217.1"/>
    </source>
</evidence>
<dbReference type="Gene3D" id="3.40.50.10350">
    <property type="entry name" value="Glycerate kinase, domain 1"/>
    <property type="match status" value="1"/>
</dbReference>
<dbReference type="KEGG" id="nbr:O3I_016280"/>